<evidence type="ECO:0000313" key="1">
    <source>
        <dbReference type="EMBL" id="DAD95184.1"/>
    </source>
</evidence>
<organism evidence="1">
    <name type="scientific">Podoviridae sp. ctsNK10</name>
    <dbReference type="NCBI Taxonomy" id="2826582"/>
    <lineage>
        <taxon>Viruses</taxon>
        <taxon>Duplodnaviria</taxon>
        <taxon>Heunggongvirae</taxon>
        <taxon>Uroviricota</taxon>
        <taxon>Caudoviricetes</taxon>
    </lineage>
</organism>
<proteinExistence type="predicted"/>
<protein>
    <submittedName>
        <fullName evidence="1">Uncharacterized protein</fullName>
    </submittedName>
</protein>
<name>A0A8S5NLS0_9CAUD</name>
<dbReference type="EMBL" id="BK015191">
    <property type="protein sequence ID" value="DAD95184.1"/>
    <property type="molecule type" value="Genomic_DNA"/>
</dbReference>
<accession>A0A8S5NLS0</accession>
<reference evidence="1" key="1">
    <citation type="journal article" date="2021" name="Proc. Natl. Acad. Sci. U.S.A.">
        <title>A Catalog of Tens of Thousands of Viruses from Human Metagenomes Reveals Hidden Associations with Chronic Diseases.</title>
        <authorList>
            <person name="Tisza M.J."/>
            <person name="Buck C.B."/>
        </authorList>
    </citation>
    <scope>NUCLEOTIDE SEQUENCE</scope>
    <source>
        <strain evidence="1">CtsNK10</strain>
    </source>
</reference>
<sequence>MRLNNNSKIVSDDDIIMSDGSSTLSDKLSSITNDVNSLKTNVKWIYKYGGVGSGSGNGDGGNDKSFSVFASLNGIQLKGENIVLNGIDTYPLLIIINNPNGGKFNVTYSYTTKTANGGETTQTRT</sequence>